<dbReference type="Proteomes" id="UP001497700">
    <property type="component" value="Unassembled WGS sequence"/>
</dbReference>
<proteinExistence type="predicted"/>
<accession>A0ACB9Z073</accession>
<evidence type="ECO:0000313" key="1">
    <source>
        <dbReference type="EMBL" id="KAI4864613.1"/>
    </source>
</evidence>
<reference evidence="1 2" key="1">
    <citation type="journal article" date="2022" name="New Phytol.">
        <title>Ecological generalism drives hyperdiversity of secondary metabolite gene clusters in xylarialean endophytes.</title>
        <authorList>
            <person name="Franco M.E.E."/>
            <person name="Wisecaver J.H."/>
            <person name="Arnold A.E."/>
            <person name="Ju Y.M."/>
            <person name="Slot J.C."/>
            <person name="Ahrendt S."/>
            <person name="Moore L.P."/>
            <person name="Eastman K.E."/>
            <person name="Scott K."/>
            <person name="Konkel Z."/>
            <person name="Mondo S.J."/>
            <person name="Kuo A."/>
            <person name="Hayes R.D."/>
            <person name="Haridas S."/>
            <person name="Andreopoulos B."/>
            <person name="Riley R."/>
            <person name="LaButti K."/>
            <person name="Pangilinan J."/>
            <person name="Lipzen A."/>
            <person name="Amirebrahimi M."/>
            <person name="Yan J."/>
            <person name="Adam C."/>
            <person name="Keymanesh K."/>
            <person name="Ng V."/>
            <person name="Louie K."/>
            <person name="Northen T."/>
            <person name="Drula E."/>
            <person name="Henrissat B."/>
            <person name="Hsieh H.M."/>
            <person name="Youens-Clark K."/>
            <person name="Lutzoni F."/>
            <person name="Miadlikowska J."/>
            <person name="Eastwood D.C."/>
            <person name="Hamelin R.C."/>
            <person name="Grigoriev I.V."/>
            <person name="U'Ren J.M."/>
        </authorList>
    </citation>
    <scope>NUCLEOTIDE SEQUENCE [LARGE SCALE GENOMIC DNA]</scope>
    <source>
        <strain evidence="1 2">CBS 119005</strain>
    </source>
</reference>
<dbReference type="EMBL" id="MU393483">
    <property type="protein sequence ID" value="KAI4864613.1"/>
    <property type="molecule type" value="Genomic_DNA"/>
</dbReference>
<name>A0ACB9Z073_9PEZI</name>
<organism evidence="1 2">
    <name type="scientific">Hypoxylon rubiginosum</name>
    <dbReference type="NCBI Taxonomy" id="110542"/>
    <lineage>
        <taxon>Eukaryota</taxon>
        <taxon>Fungi</taxon>
        <taxon>Dikarya</taxon>
        <taxon>Ascomycota</taxon>
        <taxon>Pezizomycotina</taxon>
        <taxon>Sordariomycetes</taxon>
        <taxon>Xylariomycetidae</taxon>
        <taxon>Xylariales</taxon>
        <taxon>Hypoxylaceae</taxon>
        <taxon>Hypoxylon</taxon>
    </lineage>
</organism>
<keyword evidence="2" id="KW-1185">Reference proteome</keyword>
<comment type="caution">
    <text evidence="1">The sequence shown here is derived from an EMBL/GenBank/DDBJ whole genome shotgun (WGS) entry which is preliminary data.</text>
</comment>
<gene>
    <name evidence="1" type="ORF">F4820DRAFT_422884</name>
</gene>
<evidence type="ECO:0000313" key="2">
    <source>
        <dbReference type="Proteomes" id="UP001497700"/>
    </source>
</evidence>
<protein>
    <submittedName>
        <fullName evidence="1">NPCC-domain-containing protein</fullName>
    </submittedName>
</protein>
<sequence length="277" mass="29580">MSLSIAQTTSVSTPQKQSAATPVTDSPGTWRHPRMQEIIRRQEAATFTDKNLRRIAVNVAVLSIVILIHGLLARVLPNKKSFPYLVWYYSRYVYWAILAVPIFNIGTSLLPLARHKDDFSDIPLTPSQRKLLGLPPSSAPPTPGSVYNTPPRFSRTPSISGSAGSKRSFSSSPRSPFSNQGSPVASSGSANPGVLGLPSSPLLQKAMNGARRSSLGSLGSPSPLGASTGASFYGGVPDSPSPTPAAAKRSTVGLNNKWLYERGRDRRSSSGNAWLHT</sequence>